<dbReference type="Pfam" id="PF00403">
    <property type="entry name" value="HMA"/>
    <property type="match status" value="1"/>
</dbReference>
<dbReference type="Proteomes" id="UP000007305">
    <property type="component" value="Chromosome 10"/>
</dbReference>
<dbReference type="InterPro" id="IPR036163">
    <property type="entry name" value="HMA_dom_sf"/>
</dbReference>
<dbReference type="GO" id="GO:0046872">
    <property type="term" value="F:metal ion binding"/>
    <property type="evidence" value="ECO:0007669"/>
    <property type="project" value="UniProtKB-KW"/>
</dbReference>
<dbReference type="PANTHER" id="PTHR46195:SF2">
    <property type="entry name" value="HEAVY METAL-ASSOCIATED ISOPRENYLATED PLANT PROTEIN 7"/>
    <property type="match status" value="1"/>
</dbReference>
<dbReference type="Gramene" id="Zm00001eb421180_T005">
    <property type="protein sequence ID" value="Zm00001eb421180_P005"/>
    <property type="gene ID" value="Zm00001eb421180"/>
</dbReference>
<keyword evidence="2" id="KW-0449">Lipoprotein</keyword>
<keyword evidence="7" id="KW-1185">Reference proteome</keyword>
<dbReference type="PANTHER" id="PTHR46195">
    <property type="entry name" value="HEAVY METAL-ASSOCIATED ISOPRENYLATED PLANT PROTEIN 7"/>
    <property type="match status" value="1"/>
</dbReference>
<reference evidence="6" key="2">
    <citation type="submission" date="2019-07" db="EMBL/GenBank/DDBJ databases">
        <authorList>
            <person name="Seetharam A."/>
            <person name="Woodhouse M."/>
            <person name="Cannon E."/>
        </authorList>
    </citation>
    <scope>NUCLEOTIDE SEQUENCE [LARGE SCALE GENOMIC DNA]</scope>
    <source>
        <strain evidence="6">cv. B73</strain>
    </source>
</reference>
<evidence type="ECO:0000259" key="5">
    <source>
        <dbReference type="PROSITE" id="PS50846"/>
    </source>
</evidence>
<reference evidence="6" key="3">
    <citation type="submission" date="2021-05" db="UniProtKB">
        <authorList>
            <consortium name="EnsemblPlants"/>
        </authorList>
    </citation>
    <scope>IDENTIFICATION</scope>
    <source>
        <strain evidence="6">cv. B73</strain>
    </source>
</reference>
<name>A0A804RIE6_MAIZE</name>
<dbReference type="InterPro" id="IPR006121">
    <property type="entry name" value="HMA_dom"/>
</dbReference>
<evidence type="ECO:0007829" key="8">
    <source>
        <dbReference type="PeptideAtlas" id="A0A804RIE6"/>
    </source>
</evidence>
<feature type="region of interest" description="Disordered" evidence="4">
    <location>
        <begin position="218"/>
        <end position="275"/>
    </location>
</feature>
<feature type="domain" description="HMA" evidence="5">
    <location>
        <begin position="156"/>
        <end position="220"/>
    </location>
</feature>
<reference evidence="7" key="1">
    <citation type="journal article" date="2009" name="Science">
        <title>The B73 maize genome: complexity, diversity, and dynamics.</title>
        <authorList>
            <person name="Schnable P.S."/>
            <person name="Ware D."/>
            <person name="Fulton R.S."/>
            <person name="Stein J.C."/>
            <person name="Wei F."/>
            <person name="Pasternak S."/>
            <person name="Liang C."/>
            <person name="Zhang J."/>
            <person name="Fulton L."/>
            <person name="Graves T.A."/>
            <person name="Minx P."/>
            <person name="Reily A.D."/>
            <person name="Courtney L."/>
            <person name="Kruchowski S.S."/>
            <person name="Tomlinson C."/>
            <person name="Strong C."/>
            <person name="Delehaunty K."/>
            <person name="Fronick C."/>
            <person name="Courtney B."/>
            <person name="Rock S.M."/>
            <person name="Belter E."/>
            <person name="Du F."/>
            <person name="Kim K."/>
            <person name="Abbott R.M."/>
            <person name="Cotton M."/>
            <person name="Levy A."/>
            <person name="Marchetto P."/>
            <person name="Ochoa K."/>
            <person name="Jackson S.M."/>
            <person name="Gillam B."/>
            <person name="Chen W."/>
            <person name="Yan L."/>
            <person name="Higginbotham J."/>
            <person name="Cardenas M."/>
            <person name="Waligorski J."/>
            <person name="Applebaum E."/>
            <person name="Phelps L."/>
            <person name="Falcone J."/>
            <person name="Kanchi K."/>
            <person name="Thane T."/>
            <person name="Scimone A."/>
            <person name="Thane N."/>
            <person name="Henke J."/>
            <person name="Wang T."/>
            <person name="Ruppert J."/>
            <person name="Shah N."/>
            <person name="Rotter K."/>
            <person name="Hodges J."/>
            <person name="Ingenthron E."/>
            <person name="Cordes M."/>
            <person name="Kohlberg S."/>
            <person name="Sgro J."/>
            <person name="Delgado B."/>
            <person name="Mead K."/>
            <person name="Chinwalla A."/>
            <person name="Leonard S."/>
            <person name="Crouse K."/>
            <person name="Collura K."/>
            <person name="Kudrna D."/>
            <person name="Currie J."/>
            <person name="He R."/>
            <person name="Angelova A."/>
            <person name="Rajasekar S."/>
            <person name="Mueller T."/>
            <person name="Lomeli R."/>
            <person name="Scara G."/>
            <person name="Ko A."/>
            <person name="Delaney K."/>
            <person name="Wissotski M."/>
            <person name="Lopez G."/>
            <person name="Campos D."/>
            <person name="Braidotti M."/>
            <person name="Ashley E."/>
            <person name="Golser W."/>
            <person name="Kim H."/>
            <person name="Lee S."/>
            <person name="Lin J."/>
            <person name="Dujmic Z."/>
            <person name="Kim W."/>
            <person name="Talag J."/>
            <person name="Zuccolo A."/>
            <person name="Fan C."/>
            <person name="Sebastian A."/>
            <person name="Kramer M."/>
            <person name="Spiegel L."/>
            <person name="Nascimento L."/>
            <person name="Zutavern T."/>
            <person name="Miller B."/>
            <person name="Ambroise C."/>
            <person name="Muller S."/>
            <person name="Spooner W."/>
            <person name="Narechania A."/>
            <person name="Ren L."/>
            <person name="Wei S."/>
            <person name="Kumari S."/>
            <person name="Faga B."/>
            <person name="Levy M.J."/>
            <person name="McMahan L."/>
            <person name="Van Buren P."/>
            <person name="Vaughn M.W."/>
            <person name="Ying K."/>
            <person name="Yeh C.-T."/>
            <person name="Emrich S.J."/>
            <person name="Jia Y."/>
            <person name="Kalyanaraman A."/>
            <person name="Hsia A.-P."/>
            <person name="Barbazuk W.B."/>
            <person name="Baucom R.S."/>
            <person name="Brutnell T.P."/>
            <person name="Carpita N.C."/>
            <person name="Chaparro C."/>
            <person name="Chia J.-M."/>
            <person name="Deragon J.-M."/>
            <person name="Estill J.C."/>
            <person name="Fu Y."/>
            <person name="Jeddeloh J.A."/>
            <person name="Han Y."/>
            <person name="Lee H."/>
            <person name="Li P."/>
            <person name="Lisch D.R."/>
            <person name="Liu S."/>
            <person name="Liu Z."/>
            <person name="Nagel D.H."/>
            <person name="McCann M.C."/>
            <person name="SanMiguel P."/>
            <person name="Myers A.M."/>
            <person name="Nettleton D."/>
            <person name="Nguyen J."/>
            <person name="Penning B.W."/>
            <person name="Ponnala L."/>
            <person name="Schneider K.L."/>
            <person name="Schwartz D.C."/>
            <person name="Sharma A."/>
            <person name="Soderlund C."/>
            <person name="Springer N.M."/>
            <person name="Sun Q."/>
            <person name="Wang H."/>
            <person name="Waterman M."/>
            <person name="Westerman R."/>
            <person name="Wolfgruber T.K."/>
            <person name="Yang L."/>
            <person name="Yu Y."/>
            <person name="Zhang L."/>
            <person name="Zhou S."/>
            <person name="Zhu Q."/>
            <person name="Bennetzen J.L."/>
            <person name="Dawe R.K."/>
            <person name="Jiang J."/>
            <person name="Jiang N."/>
            <person name="Presting G.G."/>
            <person name="Wessler S.R."/>
            <person name="Aluru S."/>
            <person name="Martienssen R.A."/>
            <person name="Clifton S.W."/>
            <person name="McCombie W.R."/>
            <person name="Wing R.A."/>
            <person name="Wilson R.K."/>
        </authorList>
    </citation>
    <scope>NUCLEOTIDE SEQUENCE [LARGE SCALE GENOMIC DNA]</scope>
    <source>
        <strain evidence="7">cv. B73</strain>
    </source>
</reference>
<dbReference type="CDD" id="cd00371">
    <property type="entry name" value="HMA"/>
    <property type="match status" value="1"/>
</dbReference>
<gene>
    <name evidence="6" type="primary">LOC103641584</name>
</gene>
<feature type="compositionally biased region" description="Basic and acidic residues" evidence="4">
    <location>
        <begin position="61"/>
        <end position="82"/>
    </location>
</feature>
<accession>A0A804RIE6</accession>
<feature type="compositionally biased region" description="Basic and acidic residues" evidence="4">
    <location>
        <begin position="1"/>
        <end position="31"/>
    </location>
</feature>
<dbReference type="InterPro" id="IPR044577">
    <property type="entry name" value="HIPP4/7/8/17/18/19"/>
</dbReference>
<dbReference type="EnsemblPlants" id="Zm00001eb421180_T005">
    <property type="protein sequence ID" value="Zm00001eb421180_P005"/>
    <property type="gene ID" value="Zm00001eb421180"/>
</dbReference>
<feature type="compositionally biased region" description="Basic and acidic residues" evidence="4">
    <location>
        <begin position="123"/>
        <end position="154"/>
    </location>
</feature>
<dbReference type="AlphaFoldDB" id="A0A804RIE6"/>
<dbReference type="Gene3D" id="3.30.70.100">
    <property type="match status" value="2"/>
</dbReference>
<keyword evidence="1" id="KW-0479">Metal-binding</keyword>
<dbReference type="OrthoDB" id="785630at2759"/>
<feature type="compositionally biased region" description="Basic and acidic residues" evidence="4">
    <location>
        <begin position="237"/>
        <end position="258"/>
    </location>
</feature>
<sequence length="275" mass="30381">MGEEAAKKEEVEKPKEAAAAEEKKKDDKPKEVGGGGGGEKPKDGEEEEKKKEDAPPPPPPEEVKKILRRFDGVEDVIADSKAHKVLVKGKKAAADPMKVVERVQKKTGRKVELLSPMPPPPEVEEKKEDEAEKKKDDEKKAEPEPPKPEEKKEPPVIAVVLKVHMHCEACAEGIKKRILKMKGVQSVEPDLKASEVTVKGVFEESKLAEYVYKRTGKHAAVVKSEPAPAPEGGGGDKAAKEEEENKKDADLQRREPQRLLRHVVVTQMSCKKKEP</sequence>
<dbReference type="PROSITE" id="PS50846">
    <property type="entry name" value="HMA_2"/>
    <property type="match status" value="1"/>
</dbReference>
<protein>
    <recommendedName>
        <fullName evidence="5">HMA domain-containing protein</fullName>
    </recommendedName>
</protein>
<evidence type="ECO:0000313" key="6">
    <source>
        <dbReference type="EnsemblPlants" id="Zm00001eb421180_P005"/>
    </source>
</evidence>
<feature type="region of interest" description="Disordered" evidence="4">
    <location>
        <begin position="1"/>
        <end position="155"/>
    </location>
</feature>
<proteinExistence type="evidence at protein level"/>
<keyword evidence="8" id="KW-1267">Proteomics identification</keyword>
<keyword evidence="2" id="KW-0636">Prenylation</keyword>
<evidence type="ECO:0000256" key="3">
    <source>
        <dbReference type="ARBA" id="ARBA00024045"/>
    </source>
</evidence>
<evidence type="ECO:0000313" key="7">
    <source>
        <dbReference type="Proteomes" id="UP000007305"/>
    </source>
</evidence>
<comment type="similarity">
    <text evidence="3">Belongs to the HIPP family.</text>
</comment>
<evidence type="ECO:0000256" key="2">
    <source>
        <dbReference type="ARBA" id="ARBA00023289"/>
    </source>
</evidence>
<dbReference type="SUPFAM" id="SSF55008">
    <property type="entry name" value="HMA, heavy metal-associated domain"/>
    <property type="match status" value="1"/>
</dbReference>
<feature type="compositionally biased region" description="Basic and acidic residues" evidence="4">
    <location>
        <begin position="98"/>
        <end position="112"/>
    </location>
</feature>
<feature type="compositionally biased region" description="Basic and acidic residues" evidence="4">
    <location>
        <begin position="39"/>
        <end position="54"/>
    </location>
</feature>
<evidence type="ECO:0000256" key="1">
    <source>
        <dbReference type="ARBA" id="ARBA00022723"/>
    </source>
</evidence>
<evidence type="ECO:0000256" key="4">
    <source>
        <dbReference type="SAM" id="MobiDB-lite"/>
    </source>
</evidence>
<organism evidence="6 7">
    <name type="scientific">Zea mays</name>
    <name type="common">Maize</name>
    <dbReference type="NCBI Taxonomy" id="4577"/>
    <lineage>
        <taxon>Eukaryota</taxon>
        <taxon>Viridiplantae</taxon>
        <taxon>Streptophyta</taxon>
        <taxon>Embryophyta</taxon>
        <taxon>Tracheophyta</taxon>
        <taxon>Spermatophyta</taxon>
        <taxon>Magnoliopsida</taxon>
        <taxon>Liliopsida</taxon>
        <taxon>Poales</taxon>
        <taxon>Poaceae</taxon>
        <taxon>PACMAD clade</taxon>
        <taxon>Panicoideae</taxon>
        <taxon>Andropogonodae</taxon>
        <taxon>Andropogoneae</taxon>
        <taxon>Tripsacinae</taxon>
        <taxon>Zea</taxon>
    </lineage>
</organism>